<evidence type="ECO:0000313" key="5">
    <source>
        <dbReference type="EMBL" id="MDR6555357.1"/>
    </source>
</evidence>
<evidence type="ECO:0000256" key="1">
    <source>
        <dbReference type="ARBA" id="ARBA00023015"/>
    </source>
</evidence>
<keyword evidence="3" id="KW-0804">Transcription</keyword>
<dbReference type="Proteomes" id="UP001267290">
    <property type="component" value="Unassembled WGS sequence"/>
</dbReference>
<dbReference type="Gene3D" id="1.10.10.60">
    <property type="entry name" value="Homeodomain-like"/>
    <property type="match status" value="2"/>
</dbReference>
<dbReference type="Pfam" id="PF02311">
    <property type="entry name" value="AraC_binding"/>
    <property type="match status" value="1"/>
</dbReference>
<sequence>MNYEFLISFTPKIIDVVKRDQPFWETFQYVLERDRTLLHVMAYVYSGQGILELDGKRTPLASGCTFQVPPGKAMRITTTPDHTLCFYSIHCRYGMAHWEGTELRLAPSEGALPLPETQLWPENNGLADKFQQAFTLWKNKNSGYEWQVRQLLIDMLQSFLQGKLPAGEISSAGSVQEAIDFMKTSYKEELTRERMAERLSLSPGYFSILFKKHTGLSPIHYLNRIRMDQAKHLLKNTRYPIKQVAEEVGFQDSFYFSRMFVKETGMAPSDYRKS</sequence>
<dbReference type="InterPro" id="IPR003313">
    <property type="entry name" value="AraC-bd"/>
</dbReference>
<dbReference type="Pfam" id="PF12833">
    <property type="entry name" value="HTH_18"/>
    <property type="match status" value="1"/>
</dbReference>
<dbReference type="PANTHER" id="PTHR43280">
    <property type="entry name" value="ARAC-FAMILY TRANSCRIPTIONAL REGULATOR"/>
    <property type="match status" value="1"/>
</dbReference>
<keyword evidence="6" id="KW-1185">Reference proteome</keyword>
<evidence type="ECO:0000256" key="3">
    <source>
        <dbReference type="ARBA" id="ARBA00023163"/>
    </source>
</evidence>
<feature type="domain" description="HTH araC/xylS-type" evidence="4">
    <location>
        <begin position="176"/>
        <end position="274"/>
    </location>
</feature>
<dbReference type="PROSITE" id="PS01124">
    <property type="entry name" value="HTH_ARAC_FAMILY_2"/>
    <property type="match status" value="1"/>
</dbReference>
<protein>
    <submittedName>
        <fullName evidence="5">AraC-like DNA-binding protein</fullName>
    </submittedName>
</protein>
<evidence type="ECO:0000313" key="6">
    <source>
        <dbReference type="Proteomes" id="UP001267290"/>
    </source>
</evidence>
<evidence type="ECO:0000259" key="4">
    <source>
        <dbReference type="PROSITE" id="PS01124"/>
    </source>
</evidence>
<dbReference type="InterPro" id="IPR018060">
    <property type="entry name" value="HTH_AraC"/>
</dbReference>
<dbReference type="PANTHER" id="PTHR43280:SF2">
    <property type="entry name" value="HTH-TYPE TRANSCRIPTIONAL REGULATOR EXSA"/>
    <property type="match status" value="1"/>
</dbReference>
<dbReference type="RefSeq" id="WP_310502700.1">
    <property type="nucleotide sequence ID" value="NZ_JAVDSB010000028.1"/>
</dbReference>
<dbReference type="InterPro" id="IPR020449">
    <property type="entry name" value="Tscrpt_reg_AraC-type_HTH"/>
</dbReference>
<reference evidence="5 6" key="1">
    <citation type="submission" date="2023-07" db="EMBL/GenBank/DDBJ databases">
        <title>Sorghum-associated microbial communities from plants grown in Nebraska, USA.</title>
        <authorList>
            <person name="Schachtman D."/>
        </authorList>
    </citation>
    <scope>NUCLEOTIDE SEQUENCE [LARGE SCALE GENOMIC DNA]</scope>
    <source>
        <strain evidence="5 6">CC258</strain>
    </source>
</reference>
<proteinExistence type="predicted"/>
<dbReference type="PROSITE" id="PS00041">
    <property type="entry name" value="HTH_ARAC_FAMILY_1"/>
    <property type="match status" value="1"/>
</dbReference>
<evidence type="ECO:0000256" key="2">
    <source>
        <dbReference type="ARBA" id="ARBA00023125"/>
    </source>
</evidence>
<name>A0ABU1P6I0_9BACL</name>
<dbReference type="EMBL" id="JAVDSB010000028">
    <property type="protein sequence ID" value="MDR6555357.1"/>
    <property type="molecule type" value="Genomic_DNA"/>
</dbReference>
<dbReference type="SUPFAM" id="SSF46689">
    <property type="entry name" value="Homeodomain-like"/>
    <property type="match status" value="2"/>
</dbReference>
<dbReference type="Gene3D" id="2.60.120.10">
    <property type="entry name" value="Jelly Rolls"/>
    <property type="match status" value="1"/>
</dbReference>
<dbReference type="InterPro" id="IPR014710">
    <property type="entry name" value="RmlC-like_jellyroll"/>
</dbReference>
<dbReference type="InterPro" id="IPR037923">
    <property type="entry name" value="HTH-like"/>
</dbReference>
<organism evidence="5 6">
    <name type="scientific">Paenibacillus qinlingensis</name>
    <dbReference type="NCBI Taxonomy" id="1837343"/>
    <lineage>
        <taxon>Bacteria</taxon>
        <taxon>Bacillati</taxon>
        <taxon>Bacillota</taxon>
        <taxon>Bacilli</taxon>
        <taxon>Bacillales</taxon>
        <taxon>Paenibacillaceae</taxon>
        <taxon>Paenibacillus</taxon>
    </lineage>
</organism>
<dbReference type="InterPro" id="IPR018062">
    <property type="entry name" value="HTH_AraC-typ_CS"/>
</dbReference>
<keyword evidence="1" id="KW-0805">Transcription regulation</keyword>
<dbReference type="SUPFAM" id="SSF51215">
    <property type="entry name" value="Regulatory protein AraC"/>
    <property type="match status" value="1"/>
</dbReference>
<dbReference type="PRINTS" id="PR00032">
    <property type="entry name" value="HTHARAC"/>
</dbReference>
<dbReference type="SMART" id="SM00342">
    <property type="entry name" value="HTH_ARAC"/>
    <property type="match status" value="1"/>
</dbReference>
<accession>A0ABU1P6I0</accession>
<gene>
    <name evidence="5" type="ORF">J2736_006619</name>
</gene>
<dbReference type="InterPro" id="IPR009057">
    <property type="entry name" value="Homeodomain-like_sf"/>
</dbReference>
<comment type="caution">
    <text evidence="5">The sequence shown here is derived from an EMBL/GenBank/DDBJ whole genome shotgun (WGS) entry which is preliminary data.</text>
</comment>
<keyword evidence="2" id="KW-0238">DNA-binding</keyword>